<evidence type="ECO:0000256" key="10">
    <source>
        <dbReference type="ARBA" id="ARBA00022989"/>
    </source>
</evidence>
<comment type="subunit">
    <text evidence="5 16">Heterotrimer of an alpha, a beta and a gamma subunit.</text>
</comment>
<accession>A0A2A5B4U6</accession>
<keyword evidence="13 16" id="KW-0472">Membrane</keyword>
<evidence type="ECO:0000256" key="1">
    <source>
        <dbReference type="ARBA" id="ARBA00001959"/>
    </source>
</evidence>
<name>A0A2A5B4U6_9GAMM</name>
<evidence type="ECO:0000256" key="2">
    <source>
        <dbReference type="ARBA" id="ARBA00003002"/>
    </source>
</evidence>
<protein>
    <recommendedName>
        <fullName evidence="16">Probable oxaloacetate decarboxylase gamma chain</fullName>
        <ecNumber evidence="16">7.2.4.2</ecNumber>
    </recommendedName>
</protein>
<evidence type="ECO:0000256" key="15">
    <source>
        <dbReference type="ARBA" id="ARBA00048176"/>
    </source>
</evidence>
<evidence type="ECO:0000313" key="19">
    <source>
        <dbReference type="Proteomes" id="UP000218327"/>
    </source>
</evidence>
<dbReference type="HAMAP" id="MF_00404">
    <property type="entry name" value="OadG"/>
    <property type="match status" value="1"/>
</dbReference>
<evidence type="ECO:0000256" key="17">
    <source>
        <dbReference type="RuleBase" id="RU004278"/>
    </source>
</evidence>
<keyword evidence="6 16" id="KW-0813">Transport</keyword>
<dbReference type="EMBL" id="NVVJ01000010">
    <property type="protein sequence ID" value="PCJ26614.1"/>
    <property type="molecule type" value="Genomic_DNA"/>
</dbReference>
<evidence type="ECO:0000256" key="12">
    <source>
        <dbReference type="ARBA" id="ARBA00023065"/>
    </source>
</evidence>
<dbReference type="Pfam" id="PF04277">
    <property type="entry name" value="OAD_gamma"/>
    <property type="match status" value="1"/>
</dbReference>
<comment type="subcellular location">
    <subcellularLocation>
        <location evidence="3 16 17">Cell membrane</location>
        <topology evidence="3 16 17">Single-pass membrane protein</topology>
    </subcellularLocation>
</comment>
<evidence type="ECO:0000256" key="7">
    <source>
        <dbReference type="ARBA" id="ARBA00022475"/>
    </source>
</evidence>
<dbReference type="Proteomes" id="UP000218327">
    <property type="component" value="Unassembled WGS sequence"/>
</dbReference>
<keyword evidence="10 16" id="KW-1133">Transmembrane helix</keyword>
<organism evidence="18 19">
    <name type="scientific">SAR86 cluster bacterium</name>
    <dbReference type="NCBI Taxonomy" id="2030880"/>
    <lineage>
        <taxon>Bacteria</taxon>
        <taxon>Pseudomonadati</taxon>
        <taxon>Pseudomonadota</taxon>
        <taxon>Gammaproteobacteria</taxon>
        <taxon>SAR86 cluster</taxon>
    </lineage>
</organism>
<evidence type="ECO:0000256" key="11">
    <source>
        <dbReference type="ARBA" id="ARBA00023053"/>
    </source>
</evidence>
<keyword evidence="8 16" id="KW-0812">Transmembrane</keyword>
<keyword evidence="11 16" id="KW-0915">Sodium</keyword>
<evidence type="ECO:0000256" key="5">
    <source>
        <dbReference type="ARBA" id="ARBA00011869"/>
    </source>
</evidence>
<evidence type="ECO:0000256" key="4">
    <source>
        <dbReference type="ARBA" id="ARBA00005844"/>
    </source>
</evidence>
<comment type="similarity">
    <text evidence="4 16 17">Belongs to the OadG family.</text>
</comment>
<dbReference type="AlphaFoldDB" id="A0A2A5B4U6"/>
<reference evidence="19" key="1">
    <citation type="submission" date="2017-08" db="EMBL/GenBank/DDBJ databases">
        <title>A dynamic microbial community with high functional redundancy inhabits the cold, oxic subseafloor aquifer.</title>
        <authorList>
            <person name="Tully B.J."/>
            <person name="Wheat C.G."/>
            <person name="Glazer B.T."/>
            <person name="Huber J.A."/>
        </authorList>
    </citation>
    <scope>NUCLEOTIDE SEQUENCE [LARGE SCALE GENOMIC DNA]</scope>
</reference>
<keyword evidence="12 16" id="KW-0406">Ion transport</keyword>
<dbReference type="GO" id="GO:0015081">
    <property type="term" value="F:sodium ion transmembrane transporter activity"/>
    <property type="evidence" value="ECO:0007669"/>
    <property type="project" value="UniProtKB-UniRule"/>
</dbReference>
<evidence type="ECO:0000256" key="13">
    <source>
        <dbReference type="ARBA" id="ARBA00023136"/>
    </source>
</evidence>
<evidence type="ECO:0000256" key="14">
    <source>
        <dbReference type="ARBA" id="ARBA00023201"/>
    </source>
</evidence>
<dbReference type="GO" id="GO:0015451">
    <property type="term" value="F:decarboxylation-driven active transmembrane transporter activity"/>
    <property type="evidence" value="ECO:0007669"/>
    <property type="project" value="UniProtKB-EC"/>
</dbReference>
<dbReference type="InterPro" id="IPR023424">
    <property type="entry name" value="OadG"/>
</dbReference>
<dbReference type="EC" id="7.2.4.2" evidence="16"/>
<keyword evidence="14 16" id="KW-0739">Sodium transport</keyword>
<evidence type="ECO:0000256" key="8">
    <source>
        <dbReference type="ARBA" id="ARBA00022692"/>
    </source>
</evidence>
<comment type="cofactor">
    <cofactor evidence="1 16 17">
        <name>Na(+)</name>
        <dbReference type="ChEBI" id="CHEBI:29101"/>
    </cofactor>
</comment>
<evidence type="ECO:0000256" key="9">
    <source>
        <dbReference type="ARBA" id="ARBA00022967"/>
    </source>
</evidence>
<comment type="catalytic activity">
    <reaction evidence="15 16 17">
        <text>oxaloacetate + 2 Na(+)(in) + H(+) = pyruvate + 2 Na(+)(out) + CO2</text>
        <dbReference type="Rhea" id="RHEA:57724"/>
        <dbReference type="ChEBI" id="CHEBI:15361"/>
        <dbReference type="ChEBI" id="CHEBI:15378"/>
        <dbReference type="ChEBI" id="CHEBI:16452"/>
        <dbReference type="ChEBI" id="CHEBI:16526"/>
        <dbReference type="ChEBI" id="CHEBI:29101"/>
        <dbReference type="EC" id="7.2.4.2"/>
    </reaction>
</comment>
<dbReference type="GO" id="GO:0008948">
    <property type="term" value="F:oxaloacetate decarboxylase activity"/>
    <property type="evidence" value="ECO:0007669"/>
    <property type="project" value="UniProtKB-UniRule"/>
</dbReference>
<dbReference type="InterPro" id="IPR005899">
    <property type="entry name" value="Na_pump_deCOase"/>
</dbReference>
<comment type="function">
    <text evidence="2 16 17">Catalyzes the decarboxylation of oxaloacetate coupled to Na(+) translocation.</text>
</comment>
<keyword evidence="7 16" id="KW-1003">Cell membrane</keyword>
<evidence type="ECO:0000313" key="18">
    <source>
        <dbReference type="EMBL" id="PCJ26614.1"/>
    </source>
</evidence>
<dbReference type="NCBIfam" id="TIGR01195">
    <property type="entry name" value="oadG_fam"/>
    <property type="match status" value="1"/>
</dbReference>
<keyword evidence="9 16" id="KW-1278">Translocase</keyword>
<dbReference type="GO" id="GO:0036376">
    <property type="term" value="P:sodium ion export across plasma membrane"/>
    <property type="evidence" value="ECO:0007669"/>
    <property type="project" value="InterPro"/>
</dbReference>
<dbReference type="GO" id="GO:0005886">
    <property type="term" value="C:plasma membrane"/>
    <property type="evidence" value="ECO:0007669"/>
    <property type="project" value="UniProtKB-SubCell"/>
</dbReference>
<gene>
    <name evidence="16" type="primary">oadG</name>
    <name evidence="18" type="ORF">COA96_04655</name>
</gene>
<evidence type="ECO:0000256" key="6">
    <source>
        <dbReference type="ARBA" id="ARBA00022448"/>
    </source>
</evidence>
<evidence type="ECO:0000256" key="3">
    <source>
        <dbReference type="ARBA" id="ARBA00004162"/>
    </source>
</evidence>
<proteinExistence type="inferred from homology"/>
<sequence length="81" mass="8561">MDNLLAQGVELAIFGMGTVFVFLALLIAATKTMSAIVLRFEPEVVSPTPDAGAHNGSALDQGRIVAIISAAITQHRNKNKQ</sequence>
<comment type="caution">
    <text evidence="18">The sequence shown here is derived from an EMBL/GenBank/DDBJ whole genome shotgun (WGS) entry which is preliminary data.</text>
</comment>
<feature type="transmembrane region" description="Helical" evidence="16 17">
    <location>
        <begin position="12"/>
        <end position="30"/>
    </location>
</feature>
<evidence type="ECO:0000256" key="16">
    <source>
        <dbReference type="HAMAP-Rule" id="MF_00404"/>
    </source>
</evidence>